<comment type="caution">
    <text evidence="7">The sequence shown here is derived from an EMBL/GenBank/DDBJ whole genome shotgun (WGS) entry which is preliminary data.</text>
</comment>
<evidence type="ECO:0000256" key="5">
    <source>
        <dbReference type="SAM" id="MobiDB-lite"/>
    </source>
</evidence>
<dbReference type="GO" id="GO:0097505">
    <property type="term" value="C:Rad6-Rad18 complex"/>
    <property type="evidence" value="ECO:0007669"/>
    <property type="project" value="TreeGrafter"/>
</dbReference>
<dbReference type="Proteomes" id="UP001388673">
    <property type="component" value="Unassembled WGS sequence"/>
</dbReference>
<reference evidence="7 8" key="1">
    <citation type="journal article" date="2024" name="bioRxiv">
        <title>Comparative genomics of Cryptococcus and Kwoniella reveals pathogenesis evolution and contrasting karyotype dynamics via intercentromeric recombination or chromosome fusion.</title>
        <authorList>
            <person name="Coelho M.A."/>
            <person name="David-Palma M."/>
            <person name="Shea T."/>
            <person name="Bowers K."/>
            <person name="McGinley-Smith S."/>
            <person name="Mohammad A.W."/>
            <person name="Gnirke A."/>
            <person name="Yurkov A.M."/>
            <person name="Nowrousian M."/>
            <person name="Sun S."/>
            <person name="Cuomo C.A."/>
            <person name="Heitman J."/>
        </authorList>
    </citation>
    <scope>NUCLEOTIDE SEQUENCE [LARGE SCALE GENOMIC DNA]</scope>
    <source>
        <strain evidence="7 8">CBS 13917</strain>
    </source>
</reference>
<dbReference type="GO" id="GO:0008270">
    <property type="term" value="F:zinc ion binding"/>
    <property type="evidence" value="ECO:0007669"/>
    <property type="project" value="UniProtKB-KW"/>
</dbReference>
<evidence type="ECO:0000256" key="4">
    <source>
        <dbReference type="PROSITE-ProRule" id="PRU00175"/>
    </source>
</evidence>
<evidence type="ECO:0000256" key="1">
    <source>
        <dbReference type="ARBA" id="ARBA00022723"/>
    </source>
</evidence>
<dbReference type="PROSITE" id="PS50089">
    <property type="entry name" value="ZF_RING_2"/>
    <property type="match status" value="1"/>
</dbReference>
<keyword evidence="8" id="KW-1185">Reference proteome</keyword>
<dbReference type="AlphaFoldDB" id="A0AAW0YDJ2"/>
<dbReference type="PANTHER" id="PTHR14134">
    <property type="entry name" value="E3 UBIQUITIN-PROTEIN LIGASE RAD18"/>
    <property type="match status" value="1"/>
</dbReference>
<evidence type="ECO:0000256" key="3">
    <source>
        <dbReference type="ARBA" id="ARBA00022833"/>
    </source>
</evidence>
<evidence type="ECO:0000259" key="6">
    <source>
        <dbReference type="PROSITE" id="PS50089"/>
    </source>
</evidence>
<dbReference type="GO" id="GO:0061630">
    <property type="term" value="F:ubiquitin protein ligase activity"/>
    <property type="evidence" value="ECO:0007669"/>
    <property type="project" value="InterPro"/>
</dbReference>
<feature type="compositionally biased region" description="Basic and acidic residues" evidence="5">
    <location>
        <begin position="335"/>
        <end position="346"/>
    </location>
</feature>
<accession>A0AAW0YDJ2</accession>
<feature type="domain" description="RING-type" evidence="6">
    <location>
        <begin position="87"/>
        <end position="125"/>
    </location>
</feature>
<keyword evidence="1" id="KW-0479">Metal-binding</keyword>
<dbReference type="InterPro" id="IPR013083">
    <property type="entry name" value="Znf_RING/FYVE/PHD"/>
</dbReference>
<dbReference type="EMBL" id="JBCAWK010000015">
    <property type="protein sequence ID" value="KAK8843424.1"/>
    <property type="molecule type" value="Genomic_DNA"/>
</dbReference>
<name>A0AAW0YDJ2_9TREE</name>
<evidence type="ECO:0000313" key="8">
    <source>
        <dbReference type="Proteomes" id="UP001388673"/>
    </source>
</evidence>
<dbReference type="RefSeq" id="XP_066799372.1">
    <property type="nucleotide sequence ID" value="XM_066950157.1"/>
</dbReference>
<dbReference type="GO" id="GO:0006513">
    <property type="term" value="P:protein monoubiquitination"/>
    <property type="evidence" value="ECO:0007669"/>
    <property type="project" value="InterPro"/>
</dbReference>
<evidence type="ECO:0000313" key="7">
    <source>
        <dbReference type="EMBL" id="KAK8843424.1"/>
    </source>
</evidence>
<dbReference type="KEGG" id="kne:92184339"/>
<dbReference type="GO" id="GO:0006301">
    <property type="term" value="P:DNA damage tolerance"/>
    <property type="evidence" value="ECO:0007669"/>
    <property type="project" value="InterPro"/>
</dbReference>
<dbReference type="Gene3D" id="3.30.40.10">
    <property type="entry name" value="Zinc/RING finger domain, C3HC4 (zinc finger)"/>
    <property type="match status" value="1"/>
</dbReference>
<gene>
    <name evidence="7" type="ORF">IAR55_007081</name>
</gene>
<protein>
    <recommendedName>
        <fullName evidence="6">RING-type domain-containing protein</fullName>
    </recommendedName>
</protein>
<dbReference type="PROSITE" id="PS00518">
    <property type="entry name" value="ZF_RING_1"/>
    <property type="match status" value="1"/>
</dbReference>
<keyword evidence="2 4" id="KW-0863">Zinc-finger</keyword>
<keyword evidence="3" id="KW-0862">Zinc</keyword>
<dbReference type="InterPro" id="IPR001841">
    <property type="entry name" value="Znf_RING"/>
</dbReference>
<organism evidence="7 8">
    <name type="scientific">Kwoniella newhampshirensis</name>
    <dbReference type="NCBI Taxonomy" id="1651941"/>
    <lineage>
        <taxon>Eukaryota</taxon>
        <taxon>Fungi</taxon>
        <taxon>Dikarya</taxon>
        <taxon>Basidiomycota</taxon>
        <taxon>Agaricomycotina</taxon>
        <taxon>Tremellomycetes</taxon>
        <taxon>Tremellales</taxon>
        <taxon>Cryptococcaceae</taxon>
        <taxon>Kwoniella</taxon>
    </lineage>
</organism>
<dbReference type="InterPro" id="IPR039577">
    <property type="entry name" value="Rad18"/>
</dbReference>
<feature type="region of interest" description="Disordered" evidence="5">
    <location>
        <begin position="303"/>
        <end position="354"/>
    </location>
</feature>
<dbReference type="PANTHER" id="PTHR14134:SF2">
    <property type="entry name" value="E3 UBIQUITIN-PROTEIN LIGASE RAD18"/>
    <property type="match status" value="1"/>
</dbReference>
<dbReference type="GO" id="GO:0003697">
    <property type="term" value="F:single-stranded DNA binding"/>
    <property type="evidence" value="ECO:0007669"/>
    <property type="project" value="InterPro"/>
</dbReference>
<dbReference type="InterPro" id="IPR017907">
    <property type="entry name" value="Znf_RING_CS"/>
</dbReference>
<evidence type="ECO:0000256" key="2">
    <source>
        <dbReference type="ARBA" id="ARBA00022771"/>
    </source>
</evidence>
<dbReference type="GeneID" id="92184339"/>
<dbReference type="Pfam" id="PF13639">
    <property type="entry name" value="zf-RING_2"/>
    <property type="match status" value="1"/>
</dbReference>
<sequence>MSYPTRTPGDIPQLPDFPRPSSAPQLLPASSSASSSSTSLRRSSRSSPNRSHVKRDRPHPAGPRVIRTFEEIKVPVKTEEWFEELECGICSQILGATQAIVPCGHTFCGPCLWQWLKQHTCPHCRVMVNEYTPFIANIIVDQIIDRKLQNLPESTEKEDMMIERKEKMQAWKAIQLRINPKPAFKRARAFDDSLPEALLQNVPEPVSRDRNGHQRRASRNLPALGQPIYRHEVEPFHQHDEDEARRATQSIQERIAQMNELREARLMALALQRAGQHPADMSRQEPISVPVLGGPLYGIRLRTPSFNHDQMDRYASNPPRGRYAPSSAPMRRQTRSRDDHGSRDDPLVVLSDSE</sequence>
<feature type="region of interest" description="Disordered" evidence="5">
    <location>
        <begin position="1"/>
        <end position="64"/>
    </location>
</feature>
<proteinExistence type="predicted"/>
<dbReference type="GO" id="GO:0005634">
    <property type="term" value="C:nucleus"/>
    <property type="evidence" value="ECO:0007669"/>
    <property type="project" value="TreeGrafter"/>
</dbReference>
<feature type="compositionally biased region" description="Low complexity" evidence="5">
    <location>
        <begin position="19"/>
        <end position="50"/>
    </location>
</feature>
<dbReference type="SUPFAM" id="SSF57850">
    <property type="entry name" value="RING/U-box"/>
    <property type="match status" value="1"/>
</dbReference>